<dbReference type="Proteomes" id="UP000658278">
    <property type="component" value="Unassembled WGS sequence"/>
</dbReference>
<evidence type="ECO:0000256" key="3">
    <source>
        <dbReference type="RuleBase" id="RU000363"/>
    </source>
</evidence>
<protein>
    <submittedName>
        <fullName evidence="5">SDR family NAD(P)-dependent oxidoreductase</fullName>
    </submittedName>
</protein>
<dbReference type="SUPFAM" id="SSF51735">
    <property type="entry name" value="NAD(P)-binding Rossmann-fold domains"/>
    <property type="match status" value="1"/>
</dbReference>
<dbReference type="FunFam" id="3.40.50.720:FF:000047">
    <property type="entry name" value="NADP-dependent L-serine/L-allo-threonine dehydrogenase"/>
    <property type="match status" value="1"/>
</dbReference>
<keyword evidence="2" id="KW-0560">Oxidoreductase</keyword>
<dbReference type="InterPro" id="IPR036291">
    <property type="entry name" value="NAD(P)-bd_dom_sf"/>
</dbReference>
<comment type="caution">
    <text evidence="5">The sequence shown here is derived from an EMBL/GenBank/DDBJ whole genome shotgun (WGS) entry which is preliminary data.</text>
</comment>
<dbReference type="Pfam" id="PF00106">
    <property type="entry name" value="adh_short"/>
    <property type="match status" value="1"/>
</dbReference>
<dbReference type="Gene3D" id="3.40.50.720">
    <property type="entry name" value="NAD(P)-binding Rossmann-like Domain"/>
    <property type="match status" value="1"/>
</dbReference>
<dbReference type="PRINTS" id="PR00080">
    <property type="entry name" value="SDRFAMILY"/>
</dbReference>
<accession>A0A934RCK7</accession>
<dbReference type="EMBL" id="JAENII010000005">
    <property type="protein sequence ID" value="MBK1827112.1"/>
    <property type="molecule type" value="Genomic_DNA"/>
</dbReference>
<dbReference type="PANTHER" id="PTHR43115">
    <property type="entry name" value="DEHYDROGENASE/REDUCTASE SDR FAMILY MEMBER 11"/>
    <property type="match status" value="1"/>
</dbReference>
<evidence type="ECO:0000256" key="2">
    <source>
        <dbReference type="ARBA" id="ARBA00023002"/>
    </source>
</evidence>
<dbReference type="RefSeq" id="WP_200278558.1">
    <property type="nucleotide sequence ID" value="NZ_JAENII010000005.1"/>
</dbReference>
<dbReference type="InterPro" id="IPR057326">
    <property type="entry name" value="KR_dom"/>
</dbReference>
<dbReference type="InterPro" id="IPR002347">
    <property type="entry name" value="SDR_fam"/>
</dbReference>
<dbReference type="AlphaFoldDB" id="A0A934RCK7"/>
<dbReference type="GO" id="GO:0016616">
    <property type="term" value="F:oxidoreductase activity, acting on the CH-OH group of donors, NAD or NADP as acceptor"/>
    <property type="evidence" value="ECO:0007669"/>
    <property type="project" value="UniProtKB-ARBA"/>
</dbReference>
<dbReference type="PRINTS" id="PR00081">
    <property type="entry name" value="GDHRDH"/>
</dbReference>
<evidence type="ECO:0000259" key="4">
    <source>
        <dbReference type="SMART" id="SM00822"/>
    </source>
</evidence>
<name>A0A934RCK7_9BACT</name>
<dbReference type="PANTHER" id="PTHR43115:SF4">
    <property type="entry name" value="DEHYDROGENASE_REDUCTASE SDR FAMILY MEMBER 11"/>
    <property type="match status" value="1"/>
</dbReference>
<reference evidence="5" key="1">
    <citation type="submission" date="2021-01" db="EMBL/GenBank/DDBJ databases">
        <title>Modified the classification status of verrucomicrobia.</title>
        <authorList>
            <person name="Feng X."/>
        </authorList>
    </citation>
    <scope>NUCLEOTIDE SEQUENCE</scope>
    <source>
        <strain evidence="5">KCTC 22201</strain>
    </source>
</reference>
<organism evidence="5 6">
    <name type="scientific">Haloferula rosea</name>
    <dbReference type="NCBI Taxonomy" id="490093"/>
    <lineage>
        <taxon>Bacteria</taxon>
        <taxon>Pseudomonadati</taxon>
        <taxon>Verrucomicrobiota</taxon>
        <taxon>Verrucomicrobiia</taxon>
        <taxon>Verrucomicrobiales</taxon>
        <taxon>Verrucomicrobiaceae</taxon>
        <taxon>Haloferula</taxon>
    </lineage>
</organism>
<proteinExistence type="inferred from homology"/>
<evidence type="ECO:0000256" key="1">
    <source>
        <dbReference type="ARBA" id="ARBA00006484"/>
    </source>
</evidence>
<evidence type="ECO:0000313" key="6">
    <source>
        <dbReference type="Proteomes" id="UP000658278"/>
    </source>
</evidence>
<feature type="domain" description="Ketoreductase" evidence="4">
    <location>
        <begin position="8"/>
        <end position="179"/>
    </location>
</feature>
<evidence type="ECO:0000313" key="5">
    <source>
        <dbReference type="EMBL" id="MBK1827112.1"/>
    </source>
</evidence>
<sequence length="235" mass="25566">MSKRLVGRSILLTGASSGIGRATAKALVQSGAHVIGVSRRPASIPEGVTALQADLTRREEITHLFDRLEQIDGLVNCAGIAYLSRLIDGNPTDWEEMWRVNVFALALCCQSAIRRFPKSGGRIVNVSSMSGHRVPPSGGFYSPTKFAVRAITESLRHEIKAAGLPVQIGSVSPGFVDTPLLDDYFRGREDSLQKTKAAMTMLEPEDVARCILMMLESPPHVEIGDIQLRSADQRV</sequence>
<comment type="similarity">
    <text evidence="1 3">Belongs to the short-chain dehydrogenases/reductases (SDR) family.</text>
</comment>
<dbReference type="SMART" id="SM00822">
    <property type="entry name" value="PKS_KR"/>
    <property type="match status" value="1"/>
</dbReference>
<keyword evidence="6" id="KW-1185">Reference proteome</keyword>
<gene>
    <name evidence="5" type="ORF">JIN81_08775</name>
</gene>